<dbReference type="GO" id="GO:0016491">
    <property type="term" value="F:oxidoreductase activity"/>
    <property type="evidence" value="ECO:0007669"/>
    <property type="project" value="InterPro"/>
</dbReference>
<feature type="domain" description="Enoyl reductase (ER)" evidence="1">
    <location>
        <begin position="13"/>
        <end position="274"/>
    </location>
</feature>
<dbReference type="Proteomes" id="UP000020467">
    <property type="component" value="Unassembled WGS sequence"/>
</dbReference>
<dbReference type="CDD" id="cd08267">
    <property type="entry name" value="MDR1"/>
    <property type="match status" value="1"/>
</dbReference>
<comment type="caution">
    <text evidence="2">The sequence shown here is derived from an EMBL/GenBank/DDBJ whole genome shotgun (WGS) entry which is preliminary data.</text>
</comment>
<dbReference type="AlphaFoldDB" id="A0A010RTA8"/>
<dbReference type="InterPro" id="IPR036291">
    <property type="entry name" value="NAD(P)-bd_dom_sf"/>
</dbReference>
<dbReference type="HOGENOM" id="CLU_026673_3_3_1"/>
<dbReference type="InterPro" id="IPR011032">
    <property type="entry name" value="GroES-like_sf"/>
</dbReference>
<dbReference type="Pfam" id="PF00107">
    <property type="entry name" value="ADH_zinc_N"/>
    <property type="match status" value="1"/>
</dbReference>
<dbReference type="Gene3D" id="3.40.50.720">
    <property type="entry name" value="NAD(P)-binding Rossmann-like Domain"/>
    <property type="match status" value="1"/>
</dbReference>
<evidence type="ECO:0000313" key="3">
    <source>
        <dbReference type="Proteomes" id="UP000020467"/>
    </source>
</evidence>
<dbReference type="PANTHER" id="PTHR11695">
    <property type="entry name" value="ALCOHOL DEHYDROGENASE RELATED"/>
    <property type="match status" value="1"/>
</dbReference>
<accession>A0A010RTA8</accession>
<protein>
    <submittedName>
        <fullName evidence="2">Reticulon-4-interacting protein 1</fullName>
    </submittedName>
</protein>
<dbReference type="EMBL" id="JARH01000222">
    <property type="protein sequence ID" value="EXF83791.1"/>
    <property type="molecule type" value="Genomic_DNA"/>
</dbReference>
<sequence length="276" mass="30553">MEVMRAWQYSKVGRLEENLQLKTDIPRPTAETLQEDQVLVQVLCISLISADLKHVELEVCVHVPEGVLPHEAAGIGGAGLTAYQSIIPFIQKGQKVFINDESGGVGLLAIQIARPHGIDVTVSCSMRNKTLYEELGAHVIDYTRGDLVNFLQRNGVMFDLIVDNVGNDHRLFEAAHLYTTIEAKFIQVGGELKTLSIVKLTQRVLLPSFLSGGKQNFQILAADSNVDYLAILRNPAAEKQPRLSLMINEELNLERVIHGIRKLRTGLARGKIIMAI</sequence>
<dbReference type="STRING" id="1445577.A0A010RTA8"/>
<evidence type="ECO:0000259" key="1">
    <source>
        <dbReference type="SMART" id="SM00829"/>
    </source>
</evidence>
<gene>
    <name evidence="2" type="ORF">CFIO01_01518</name>
</gene>
<dbReference type="OrthoDB" id="201656at2759"/>
<dbReference type="InterPro" id="IPR020843">
    <property type="entry name" value="ER"/>
</dbReference>
<proteinExistence type="predicted"/>
<organism evidence="2 3">
    <name type="scientific">Colletotrichum fioriniae PJ7</name>
    <dbReference type="NCBI Taxonomy" id="1445577"/>
    <lineage>
        <taxon>Eukaryota</taxon>
        <taxon>Fungi</taxon>
        <taxon>Dikarya</taxon>
        <taxon>Ascomycota</taxon>
        <taxon>Pezizomycotina</taxon>
        <taxon>Sordariomycetes</taxon>
        <taxon>Hypocreomycetidae</taxon>
        <taxon>Glomerellales</taxon>
        <taxon>Glomerellaceae</taxon>
        <taxon>Colletotrichum</taxon>
        <taxon>Colletotrichum acutatum species complex</taxon>
    </lineage>
</organism>
<name>A0A010RTA8_9PEZI</name>
<dbReference type="Gene3D" id="3.90.180.10">
    <property type="entry name" value="Medium-chain alcohol dehydrogenases, catalytic domain"/>
    <property type="match status" value="2"/>
</dbReference>
<evidence type="ECO:0000313" key="2">
    <source>
        <dbReference type="EMBL" id="EXF83791.1"/>
    </source>
</evidence>
<dbReference type="InterPro" id="IPR050700">
    <property type="entry name" value="YIM1/Zinc_Alcohol_DH_Fams"/>
</dbReference>
<keyword evidence="3" id="KW-1185">Reference proteome</keyword>
<dbReference type="InterPro" id="IPR013149">
    <property type="entry name" value="ADH-like_C"/>
</dbReference>
<dbReference type="SUPFAM" id="SSF51735">
    <property type="entry name" value="NAD(P)-binding Rossmann-fold domains"/>
    <property type="match status" value="1"/>
</dbReference>
<dbReference type="eggNOG" id="KOG1198">
    <property type="taxonomic scope" value="Eukaryota"/>
</dbReference>
<reference evidence="2 3" key="1">
    <citation type="submission" date="2014-02" db="EMBL/GenBank/DDBJ databases">
        <title>The genome sequence of Colletotrichum fioriniae PJ7.</title>
        <authorList>
            <person name="Baroncelli R."/>
            <person name="Thon M.R."/>
        </authorList>
    </citation>
    <scope>NUCLEOTIDE SEQUENCE [LARGE SCALE GENOMIC DNA]</scope>
    <source>
        <strain evidence="2 3">PJ7</strain>
    </source>
</reference>
<dbReference type="PANTHER" id="PTHR11695:SF294">
    <property type="entry name" value="RETICULON-4-INTERACTING PROTEIN 1, MITOCHONDRIAL"/>
    <property type="match status" value="1"/>
</dbReference>
<dbReference type="SUPFAM" id="SSF50129">
    <property type="entry name" value="GroES-like"/>
    <property type="match status" value="1"/>
</dbReference>
<dbReference type="KEGG" id="cfj:CFIO01_01518"/>
<dbReference type="SMART" id="SM00829">
    <property type="entry name" value="PKS_ER"/>
    <property type="match status" value="1"/>
</dbReference>
<dbReference type="GO" id="GO:0005739">
    <property type="term" value="C:mitochondrion"/>
    <property type="evidence" value="ECO:0007669"/>
    <property type="project" value="TreeGrafter"/>
</dbReference>